<dbReference type="Proteomes" id="UP001595690">
    <property type="component" value="Unassembled WGS sequence"/>
</dbReference>
<proteinExistence type="predicted"/>
<dbReference type="EMBL" id="JBHRZI010000029">
    <property type="protein sequence ID" value="MFC3896467.1"/>
    <property type="molecule type" value="Genomic_DNA"/>
</dbReference>
<reference evidence="2" key="1">
    <citation type="journal article" date="2019" name="Int. J. Syst. Evol. Microbiol.">
        <title>The Global Catalogue of Microorganisms (GCM) 10K type strain sequencing project: providing services to taxonomists for standard genome sequencing and annotation.</title>
        <authorList>
            <consortium name="The Broad Institute Genomics Platform"/>
            <consortium name="The Broad Institute Genome Sequencing Center for Infectious Disease"/>
            <person name="Wu L."/>
            <person name="Ma J."/>
        </authorList>
    </citation>
    <scope>NUCLEOTIDE SEQUENCE [LARGE SCALE GENOMIC DNA]</scope>
    <source>
        <strain evidence="2">CGMCC 4.7405</strain>
    </source>
</reference>
<comment type="caution">
    <text evidence="1">The sequence shown here is derived from an EMBL/GenBank/DDBJ whole genome shotgun (WGS) entry which is preliminary data.</text>
</comment>
<dbReference type="RefSeq" id="WP_382378003.1">
    <property type="nucleotide sequence ID" value="NZ_JBHRZI010000029.1"/>
</dbReference>
<evidence type="ECO:0000313" key="2">
    <source>
        <dbReference type="Proteomes" id="UP001595690"/>
    </source>
</evidence>
<accession>A0ABV8C389</accession>
<sequence>MPDLVQLLEDRVVRRAARAGQSGDELRRFFTADAVTTEHPNLIKPAGVRLSATEMVGASTKGAGLLSSQKYDVHSKVRSARRPDQLYQDVRLLRAILSSSPLHCLRSNRSCDATTTAPG</sequence>
<protein>
    <submittedName>
        <fullName evidence="1">Uncharacterized protein</fullName>
    </submittedName>
</protein>
<evidence type="ECO:0000313" key="1">
    <source>
        <dbReference type="EMBL" id="MFC3896467.1"/>
    </source>
</evidence>
<organism evidence="1 2">
    <name type="scientific">Lentzea rhizosphaerae</name>
    <dbReference type="NCBI Taxonomy" id="2041025"/>
    <lineage>
        <taxon>Bacteria</taxon>
        <taxon>Bacillati</taxon>
        <taxon>Actinomycetota</taxon>
        <taxon>Actinomycetes</taxon>
        <taxon>Pseudonocardiales</taxon>
        <taxon>Pseudonocardiaceae</taxon>
        <taxon>Lentzea</taxon>
    </lineage>
</organism>
<gene>
    <name evidence="1" type="ORF">ACFOWZ_33755</name>
</gene>
<name>A0ABV8C389_9PSEU</name>
<keyword evidence="2" id="KW-1185">Reference proteome</keyword>